<dbReference type="SUPFAM" id="SSF51735">
    <property type="entry name" value="NAD(P)-binding Rossmann-fold domains"/>
    <property type="match status" value="1"/>
</dbReference>
<comment type="similarity">
    <text evidence="1">Belongs to the short-chain dehydrogenases/reductases (SDR) family.</text>
</comment>
<keyword evidence="2" id="KW-0521">NADP</keyword>
<evidence type="ECO:0000313" key="5">
    <source>
        <dbReference type="EMBL" id="OQD77087.1"/>
    </source>
</evidence>
<proteinExistence type="inferred from homology"/>
<dbReference type="PRINTS" id="PR00081">
    <property type="entry name" value="GDHRDH"/>
</dbReference>
<dbReference type="Pfam" id="PF13561">
    <property type="entry name" value="adh_short_C2"/>
    <property type="match status" value="1"/>
</dbReference>
<dbReference type="EMBL" id="MDYL01000003">
    <property type="protein sequence ID" value="OQD77087.1"/>
    <property type="molecule type" value="Genomic_DNA"/>
</dbReference>
<gene>
    <name evidence="5" type="ORF">PENDEC_c003G03238</name>
</gene>
<comment type="caution">
    <text evidence="5">The sequence shown here is derived from an EMBL/GenBank/DDBJ whole genome shotgun (WGS) entry which is preliminary data.</text>
</comment>
<accession>A0A1V6PK45</accession>
<dbReference type="PANTHER" id="PTHR48107:SF26">
    <property type="entry name" value="OXIDOREDUCTASE, SHORT-CHAIN DEHYDROGENASE_REDUCTASE FAMILY (AFU_ORTHOLOGUE AFUA_4G05870)"/>
    <property type="match status" value="1"/>
</dbReference>
<dbReference type="PROSITE" id="PS00061">
    <property type="entry name" value="ADH_SHORT"/>
    <property type="match status" value="1"/>
</dbReference>
<dbReference type="PANTHER" id="PTHR48107">
    <property type="entry name" value="NADPH-DEPENDENT ALDEHYDE REDUCTASE-LIKE PROTEIN, CHLOROPLASTIC-RELATED"/>
    <property type="match status" value="1"/>
</dbReference>
<evidence type="ECO:0000256" key="2">
    <source>
        <dbReference type="ARBA" id="ARBA00022857"/>
    </source>
</evidence>
<evidence type="ECO:0000313" key="6">
    <source>
        <dbReference type="Proteomes" id="UP000191522"/>
    </source>
</evidence>
<protein>
    <submittedName>
        <fullName evidence="5">Uncharacterized protein</fullName>
    </submittedName>
</protein>
<dbReference type="InterPro" id="IPR020904">
    <property type="entry name" value="Sc_DH/Rdtase_CS"/>
</dbReference>
<organism evidence="5 6">
    <name type="scientific">Penicillium decumbens</name>
    <dbReference type="NCBI Taxonomy" id="69771"/>
    <lineage>
        <taxon>Eukaryota</taxon>
        <taxon>Fungi</taxon>
        <taxon>Dikarya</taxon>
        <taxon>Ascomycota</taxon>
        <taxon>Pezizomycotina</taxon>
        <taxon>Eurotiomycetes</taxon>
        <taxon>Eurotiomycetidae</taxon>
        <taxon>Eurotiales</taxon>
        <taxon>Aspergillaceae</taxon>
        <taxon>Penicillium</taxon>
    </lineage>
</organism>
<sequence length="345" mass="37686">MHCYSYHHHFSQLSEQLRINLPHTKNTDPNTQHLLPTMQETTERGARGPKSQFQQGHQVPVQHQKKPGLQSELENPKPVSAKLPAEDSGYQTYKAAGKLTDKKALITGGDSGIGRAVAILFAMEGASSLITYLPEEETDAKETQRRVQELGQTCHIWATDLRGKENCRKTVDAALEKLGGIDILVNNAGTQNMIDYINDLEEDQWESTFDTNINSVFYLSKYTIPYLKSGSTIINCASVNAYIGRPDLLDYTSTKGALVAFTRGLSNQQVGKGIRVNCVCPGPIWTPLIPATMTSEALDQFSGTPMGRPGQPSEVATCFVFLASQDSSFISGQSLHPNGGVVVNG</sequence>
<dbReference type="STRING" id="69771.A0A1V6PK45"/>
<dbReference type="OrthoDB" id="1393670at2759"/>
<evidence type="ECO:0000256" key="3">
    <source>
        <dbReference type="ARBA" id="ARBA00023002"/>
    </source>
</evidence>
<dbReference type="Gene3D" id="3.40.50.720">
    <property type="entry name" value="NAD(P)-binding Rossmann-like Domain"/>
    <property type="match status" value="1"/>
</dbReference>
<evidence type="ECO:0000256" key="1">
    <source>
        <dbReference type="ARBA" id="ARBA00006484"/>
    </source>
</evidence>
<name>A0A1V6PK45_PENDC</name>
<feature type="region of interest" description="Disordered" evidence="4">
    <location>
        <begin position="40"/>
        <end position="84"/>
    </location>
</feature>
<dbReference type="FunFam" id="3.40.50.720:FF:000084">
    <property type="entry name" value="Short-chain dehydrogenase reductase"/>
    <property type="match status" value="1"/>
</dbReference>
<dbReference type="GO" id="GO:0016614">
    <property type="term" value="F:oxidoreductase activity, acting on CH-OH group of donors"/>
    <property type="evidence" value="ECO:0007669"/>
    <property type="project" value="UniProtKB-ARBA"/>
</dbReference>
<dbReference type="InterPro" id="IPR002347">
    <property type="entry name" value="SDR_fam"/>
</dbReference>
<dbReference type="InterPro" id="IPR036291">
    <property type="entry name" value="NAD(P)-bd_dom_sf"/>
</dbReference>
<keyword evidence="6" id="KW-1185">Reference proteome</keyword>
<dbReference type="OMA" id="DEEWDYT"/>
<keyword evidence="3" id="KW-0560">Oxidoreductase</keyword>
<dbReference type="AlphaFoldDB" id="A0A1V6PK45"/>
<evidence type="ECO:0000256" key="4">
    <source>
        <dbReference type="SAM" id="MobiDB-lite"/>
    </source>
</evidence>
<dbReference type="PRINTS" id="PR00080">
    <property type="entry name" value="SDRFAMILY"/>
</dbReference>
<reference evidence="6" key="1">
    <citation type="journal article" date="2017" name="Nat. Microbiol.">
        <title>Global analysis of biosynthetic gene clusters reveals vast potential of secondary metabolite production in Penicillium species.</title>
        <authorList>
            <person name="Nielsen J.C."/>
            <person name="Grijseels S."/>
            <person name="Prigent S."/>
            <person name="Ji B."/>
            <person name="Dainat J."/>
            <person name="Nielsen K.F."/>
            <person name="Frisvad J.C."/>
            <person name="Workman M."/>
            <person name="Nielsen J."/>
        </authorList>
    </citation>
    <scope>NUCLEOTIDE SEQUENCE [LARGE SCALE GENOMIC DNA]</scope>
    <source>
        <strain evidence="6">IBT 11843</strain>
    </source>
</reference>
<dbReference type="Proteomes" id="UP000191522">
    <property type="component" value="Unassembled WGS sequence"/>
</dbReference>